<dbReference type="PRINTS" id="PR00725">
    <property type="entry name" value="DADACBPTASE1"/>
</dbReference>
<dbReference type="Pfam" id="PF07943">
    <property type="entry name" value="PBP5_C"/>
    <property type="match status" value="1"/>
</dbReference>
<protein>
    <recommendedName>
        <fullName evidence="4">serine-type D-Ala-D-Ala carboxypeptidase</fullName>
        <ecNumber evidence="4">3.4.16.4</ecNumber>
    </recommendedName>
</protein>
<dbReference type="InterPro" id="IPR001967">
    <property type="entry name" value="Peptidase_S11_N"/>
</dbReference>
<evidence type="ECO:0000256" key="8">
    <source>
        <dbReference type="ARBA" id="ARBA00022801"/>
    </source>
</evidence>
<comment type="function">
    <text evidence="1">Removes C-terminal D-alanyl residues from sugar-peptide cell wall precursors.</text>
</comment>
<keyword evidence="9" id="KW-0133">Cell shape</keyword>
<accession>A0A2W5QS72</accession>
<comment type="similarity">
    <text evidence="3 15">Belongs to the peptidase S11 family.</text>
</comment>
<sequence>MTKLLTVLALPVAVAALAVPAVAAAPQFDTPAPVAFMEDLSSGAVLFARDADRRMPPASMAKMMTVYTAFEMLKRGDLKLDTEFEVRPETWTKWHGPQAGSTMFLSSGERVSVANLLYGIVTLSGNDACVVLAEGISGTEQAFVERMNENATKLGLTNSHFGTSNGWPDGGVTYVTARDLAKLAAATIQQHPKLYKQFYSRRDFTWGKTMGAGQAITQANRDPLLGRVAGADGLKTGHTEEAGYGFTGSAEQNGRRLVMVLAGLTSFNQRAQESVRFMEWGFRAWQARPVVKAGKVVGSASVQLGDAGQVNLVAPKDLAVTVPSGTRPQLSGKIVYDGPVKAPIRQGAHIADLVVSAPGLPEQKMPLVAASDVGEAGFFGRAWAGLTGLFG</sequence>
<dbReference type="EMBL" id="QFQI01000004">
    <property type="protein sequence ID" value="PZQ60877.1"/>
    <property type="molecule type" value="Genomic_DNA"/>
</dbReference>
<evidence type="ECO:0000256" key="1">
    <source>
        <dbReference type="ARBA" id="ARBA00003217"/>
    </source>
</evidence>
<dbReference type="GO" id="GO:0009252">
    <property type="term" value="P:peptidoglycan biosynthetic process"/>
    <property type="evidence" value="ECO:0007669"/>
    <property type="project" value="UniProtKB-UniPathway"/>
</dbReference>
<dbReference type="SUPFAM" id="SSF69189">
    <property type="entry name" value="Penicillin-binding protein associated domain"/>
    <property type="match status" value="1"/>
</dbReference>
<dbReference type="GO" id="GO:0071555">
    <property type="term" value="P:cell wall organization"/>
    <property type="evidence" value="ECO:0007669"/>
    <property type="project" value="UniProtKB-KW"/>
</dbReference>
<dbReference type="InterPro" id="IPR012338">
    <property type="entry name" value="Beta-lactam/transpept-like"/>
</dbReference>
<feature type="active site" evidence="13">
    <location>
        <position position="124"/>
    </location>
</feature>
<dbReference type="Gene3D" id="3.40.710.10">
    <property type="entry name" value="DD-peptidase/beta-lactamase superfamily"/>
    <property type="match status" value="1"/>
</dbReference>
<name>A0A2W5QS72_9SPHN</name>
<evidence type="ECO:0000256" key="6">
    <source>
        <dbReference type="ARBA" id="ARBA00022670"/>
    </source>
</evidence>
<dbReference type="InterPro" id="IPR037167">
    <property type="entry name" value="Peptidase_S11_C_sf"/>
</dbReference>
<evidence type="ECO:0000256" key="9">
    <source>
        <dbReference type="ARBA" id="ARBA00022960"/>
    </source>
</evidence>
<reference evidence="18 19" key="1">
    <citation type="submission" date="2017-08" db="EMBL/GenBank/DDBJ databases">
        <title>Infants hospitalized years apart are colonized by the same room-sourced microbial strains.</title>
        <authorList>
            <person name="Brooks B."/>
            <person name="Olm M.R."/>
            <person name="Firek B.A."/>
            <person name="Baker R."/>
            <person name="Thomas B.C."/>
            <person name="Morowitz M.J."/>
            <person name="Banfield J.F."/>
        </authorList>
    </citation>
    <scope>NUCLEOTIDE SEQUENCE [LARGE SCALE GENOMIC DNA]</scope>
    <source>
        <strain evidence="18">S2_005_001_R1_22</strain>
    </source>
</reference>
<keyword evidence="6" id="KW-0645">Protease</keyword>
<evidence type="ECO:0000256" key="13">
    <source>
        <dbReference type="PIRSR" id="PIRSR618044-1"/>
    </source>
</evidence>
<evidence type="ECO:0000256" key="5">
    <source>
        <dbReference type="ARBA" id="ARBA00022645"/>
    </source>
</evidence>
<dbReference type="PANTHER" id="PTHR21581">
    <property type="entry name" value="D-ALANYL-D-ALANINE CARBOXYPEPTIDASE"/>
    <property type="match status" value="1"/>
</dbReference>
<evidence type="ECO:0000256" key="15">
    <source>
        <dbReference type="RuleBase" id="RU004016"/>
    </source>
</evidence>
<keyword evidence="10" id="KW-0573">Peptidoglycan synthesis</keyword>
<dbReference type="Proteomes" id="UP000249229">
    <property type="component" value="Unassembled WGS sequence"/>
</dbReference>
<feature type="active site" description="Acyl-ester intermediate" evidence="13">
    <location>
        <position position="59"/>
    </location>
</feature>
<comment type="catalytic activity">
    <reaction evidence="12">
        <text>Preferential cleavage: (Ac)2-L-Lys-D-Ala-|-D-Ala. Also transpeptidation of peptidyl-alanyl moieties that are N-acyl substituents of D-alanine.</text>
        <dbReference type="EC" id="3.4.16.4"/>
    </reaction>
</comment>
<keyword evidence="7 16" id="KW-0732">Signal</keyword>
<dbReference type="AlphaFoldDB" id="A0A2W5QS72"/>
<evidence type="ECO:0000256" key="10">
    <source>
        <dbReference type="ARBA" id="ARBA00022984"/>
    </source>
</evidence>
<feature type="domain" description="Peptidase S11 D-Ala-D-Ala carboxypeptidase A C-terminal" evidence="17">
    <location>
        <begin position="285"/>
        <end position="375"/>
    </location>
</feature>
<keyword evidence="11" id="KW-0961">Cell wall biogenesis/degradation</keyword>
<dbReference type="Gene3D" id="2.60.410.10">
    <property type="entry name" value="D-Ala-D-Ala carboxypeptidase, C-terminal domain"/>
    <property type="match status" value="1"/>
</dbReference>
<evidence type="ECO:0000256" key="14">
    <source>
        <dbReference type="PIRSR" id="PIRSR618044-2"/>
    </source>
</evidence>
<dbReference type="EC" id="3.4.16.4" evidence="4"/>
<dbReference type="InterPro" id="IPR012907">
    <property type="entry name" value="Peptidase_S11_C"/>
</dbReference>
<evidence type="ECO:0000256" key="4">
    <source>
        <dbReference type="ARBA" id="ARBA00012448"/>
    </source>
</evidence>
<organism evidence="18 19">
    <name type="scientific">Sphingomonas taxi</name>
    <dbReference type="NCBI Taxonomy" id="1549858"/>
    <lineage>
        <taxon>Bacteria</taxon>
        <taxon>Pseudomonadati</taxon>
        <taxon>Pseudomonadota</taxon>
        <taxon>Alphaproteobacteria</taxon>
        <taxon>Sphingomonadales</taxon>
        <taxon>Sphingomonadaceae</taxon>
        <taxon>Sphingomonas</taxon>
    </lineage>
</organism>
<evidence type="ECO:0000313" key="19">
    <source>
        <dbReference type="Proteomes" id="UP000249229"/>
    </source>
</evidence>
<dbReference type="PANTHER" id="PTHR21581:SF6">
    <property type="entry name" value="TRAFFICKING PROTEIN PARTICLE COMPLEX SUBUNIT 12"/>
    <property type="match status" value="1"/>
</dbReference>
<evidence type="ECO:0000256" key="3">
    <source>
        <dbReference type="ARBA" id="ARBA00007164"/>
    </source>
</evidence>
<dbReference type="GO" id="GO:0008360">
    <property type="term" value="P:regulation of cell shape"/>
    <property type="evidence" value="ECO:0007669"/>
    <property type="project" value="UniProtKB-KW"/>
</dbReference>
<evidence type="ECO:0000256" key="12">
    <source>
        <dbReference type="ARBA" id="ARBA00034000"/>
    </source>
</evidence>
<evidence type="ECO:0000256" key="7">
    <source>
        <dbReference type="ARBA" id="ARBA00022729"/>
    </source>
</evidence>
<comment type="caution">
    <text evidence="18">The sequence shown here is derived from an EMBL/GenBank/DDBJ whole genome shotgun (WGS) entry which is preliminary data.</text>
</comment>
<feature type="signal peptide" evidence="16">
    <location>
        <begin position="1"/>
        <end position="23"/>
    </location>
</feature>
<dbReference type="UniPathway" id="UPA00219"/>
<feature type="active site" description="Proton acceptor" evidence="13">
    <location>
        <position position="62"/>
    </location>
</feature>
<dbReference type="SMART" id="SM00936">
    <property type="entry name" value="PBP5_C"/>
    <property type="match status" value="1"/>
</dbReference>
<evidence type="ECO:0000259" key="17">
    <source>
        <dbReference type="SMART" id="SM00936"/>
    </source>
</evidence>
<evidence type="ECO:0000256" key="2">
    <source>
        <dbReference type="ARBA" id="ARBA00004752"/>
    </source>
</evidence>
<keyword evidence="5 18" id="KW-0121">Carboxypeptidase</keyword>
<dbReference type="InterPro" id="IPR018044">
    <property type="entry name" value="Peptidase_S11"/>
</dbReference>
<keyword evidence="8" id="KW-0378">Hydrolase</keyword>
<gene>
    <name evidence="18" type="ORF">DI544_07080</name>
</gene>
<dbReference type="GO" id="GO:0006508">
    <property type="term" value="P:proteolysis"/>
    <property type="evidence" value="ECO:0007669"/>
    <property type="project" value="UniProtKB-KW"/>
</dbReference>
<dbReference type="SUPFAM" id="SSF56601">
    <property type="entry name" value="beta-lactamase/transpeptidase-like"/>
    <property type="match status" value="1"/>
</dbReference>
<feature type="chain" id="PRO_5015856406" description="serine-type D-Ala-D-Ala carboxypeptidase" evidence="16">
    <location>
        <begin position="24"/>
        <end position="391"/>
    </location>
</feature>
<dbReference type="Pfam" id="PF00768">
    <property type="entry name" value="Peptidase_S11"/>
    <property type="match status" value="1"/>
</dbReference>
<comment type="pathway">
    <text evidence="2">Cell wall biogenesis; peptidoglycan biosynthesis.</text>
</comment>
<feature type="binding site" evidence="14">
    <location>
        <position position="235"/>
    </location>
    <ligand>
        <name>substrate</name>
    </ligand>
</feature>
<evidence type="ECO:0000313" key="18">
    <source>
        <dbReference type="EMBL" id="PZQ60877.1"/>
    </source>
</evidence>
<dbReference type="GO" id="GO:0009002">
    <property type="term" value="F:serine-type D-Ala-D-Ala carboxypeptidase activity"/>
    <property type="evidence" value="ECO:0007669"/>
    <property type="project" value="UniProtKB-EC"/>
</dbReference>
<evidence type="ECO:0000256" key="11">
    <source>
        <dbReference type="ARBA" id="ARBA00023316"/>
    </source>
</evidence>
<proteinExistence type="inferred from homology"/>
<evidence type="ECO:0000256" key="16">
    <source>
        <dbReference type="SAM" id="SignalP"/>
    </source>
</evidence>
<dbReference type="InterPro" id="IPR015956">
    <property type="entry name" value="Peniciliin-bd_prot_C_sf"/>
</dbReference>